<protein>
    <submittedName>
        <fullName evidence="3">(Atlantic silverside) hypothetical protein</fullName>
    </submittedName>
</protein>
<organism evidence="3 4">
    <name type="scientific">Menidia menidia</name>
    <name type="common">Atlantic silverside</name>
    <dbReference type="NCBI Taxonomy" id="238744"/>
    <lineage>
        <taxon>Eukaryota</taxon>
        <taxon>Metazoa</taxon>
        <taxon>Chordata</taxon>
        <taxon>Craniata</taxon>
        <taxon>Vertebrata</taxon>
        <taxon>Euteleostomi</taxon>
        <taxon>Actinopterygii</taxon>
        <taxon>Neopterygii</taxon>
        <taxon>Teleostei</taxon>
        <taxon>Neoteleostei</taxon>
        <taxon>Acanthomorphata</taxon>
        <taxon>Ovalentaria</taxon>
        <taxon>Atherinomorphae</taxon>
        <taxon>Atheriniformes</taxon>
        <taxon>Atherinopsidae</taxon>
        <taxon>Menidiinae</taxon>
        <taxon>Menidia</taxon>
    </lineage>
</organism>
<name>A0A8S4ASI2_9TELE</name>
<feature type="compositionally biased region" description="Basic and acidic residues" evidence="1">
    <location>
        <begin position="784"/>
        <end position="803"/>
    </location>
</feature>
<accession>A0A8S4ASI2</accession>
<gene>
    <name evidence="3" type="ORF">MMEN_LOCUS6214</name>
</gene>
<dbReference type="OrthoDB" id="191673at2759"/>
<keyword evidence="4" id="KW-1185">Reference proteome</keyword>
<dbReference type="InterPro" id="IPR011989">
    <property type="entry name" value="ARM-like"/>
</dbReference>
<dbReference type="Gene3D" id="1.25.10.10">
    <property type="entry name" value="Leucine-rich Repeat Variant"/>
    <property type="match status" value="1"/>
</dbReference>
<dbReference type="EMBL" id="CAJRST010005557">
    <property type="protein sequence ID" value="CAG5889711.1"/>
    <property type="molecule type" value="Genomic_DNA"/>
</dbReference>
<evidence type="ECO:0000256" key="1">
    <source>
        <dbReference type="SAM" id="MobiDB-lite"/>
    </source>
</evidence>
<dbReference type="Proteomes" id="UP000677803">
    <property type="component" value="Unassembled WGS sequence"/>
</dbReference>
<dbReference type="PANTHER" id="PTHR14716">
    <property type="entry name" value="CILIA- AND FLAGELLA-ASSOCIATED PROTEIN 69"/>
    <property type="match status" value="1"/>
</dbReference>
<dbReference type="Pfam" id="PF21049">
    <property type="entry name" value="CFA69_ARM_rpt"/>
    <property type="match status" value="3"/>
</dbReference>
<dbReference type="GO" id="GO:0097225">
    <property type="term" value="C:sperm midpiece"/>
    <property type="evidence" value="ECO:0007669"/>
    <property type="project" value="TreeGrafter"/>
</dbReference>
<dbReference type="InterPro" id="IPR016024">
    <property type="entry name" value="ARM-type_fold"/>
</dbReference>
<evidence type="ECO:0000313" key="4">
    <source>
        <dbReference type="Proteomes" id="UP000677803"/>
    </source>
</evidence>
<feature type="domain" description="Cilia- and flagella-associated protein 69 ARM repeats" evidence="2">
    <location>
        <begin position="33"/>
        <end position="239"/>
    </location>
</feature>
<dbReference type="AlphaFoldDB" id="A0A8S4ASI2"/>
<evidence type="ECO:0000259" key="2">
    <source>
        <dbReference type="Pfam" id="PF21049"/>
    </source>
</evidence>
<feature type="domain" description="Cilia- and flagella-associated protein 69 ARM repeats" evidence="2">
    <location>
        <begin position="242"/>
        <end position="635"/>
    </location>
</feature>
<dbReference type="InterPro" id="IPR048732">
    <property type="entry name" value="CFA69"/>
</dbReference>
<feature type="region of interest" description="Disordered" evidence="1">
    <location>
        <begin position="1"/>
        <end position="29"/>
    </location>
</feature>
<evidence type="ECO:0000313" key="3">
    <source>
        <dbReference type="EMBL" id="CAG5889711.1"/>
    </source>
</evidence>
<dbReference type="GO" id="GO:1902093">
    <property type="term" value="P:positive regulation of flagellated sperm motility"/>
    <property type="evidence" value="ECO:0007669"/>
    <property type="project" value="TreeGrafter"/>
</dbReference>
<dbReference type="GO" id="GO:1990834">
    <property type="term" value="P:response to odorant"/>
    <property type="evidence" value="ECO:0007669"/>
    <property type="project" value="TreeGrafter"/>
</dbReference>
<dbReference type="InterPro" id="IPR048733">
    <property type="entry name" value="CFA69_ARM_dom"/>
</dbReference>
<proteinExistence type="predicted"/>
<dbReference type="SUPFAM" id="SSF48371">
    <property type="entry name" value="ARM repeat"/>
    <property type="match status" value="1"/>
</dbReference>
<dbReference type="GO" id="GO:0042048">
    <property type="term" value="P:olfactory behavior"/>
    <property type="evidence" value="ECO:0007669"/>
    <property type="project" value="TreeGrafter"/>
</dbReference>
<sequence>MDSRKVPDYFSSSLGEAHKTQHPQEQPPAKSLDLDKVVRLFEDPLTTNLKERHLFVLKKLLKKNQNGFLLRELAGISRVLNVCAEKVNDHPEYLPSLCEALHICGLPFLKEKASDELNYAQDAAEFISHIGFLMRVSHFEVKQKVVECVKSFYGCLGQVELPDGLRSTSAGYRLQLLERSDLPRTLLLSMATLENRPAIKLQLLQTLQTLSCSSDVNCSSILRARGAEMICLHMNEGQPRVQESLFAKQLVGCATFPELKSHNSLDQNFRFSYSDEDLKMKKFLLNLLVLMCRDSAALQLYTDELVVLFLLELIKPPAAPSERHWSLVQLEELQLQALGALASVAPLLLDDYMSCQGNARLLLLLDWCVVAEPHPAGGRGSKQAQKRLCIRALRSVTSLGDEAVNQDLCDQGAIGQLLGVLMEMEASSAGKDIATVEMMSDIQLILSALCEPDMHRKELFGSDGVEMALHFLKKGSSLFYSGLGHNKLLLSTVDCVWSCIVGCYTSEDFFLARGGAALLLDILLTGPRCVHGLVLSTLMDLCDNPNTAFYILRWGGTTGPTAPALLLQLWREEERELGVIRDPHGVISDPQRPISAFQQGNSSLTFPASTQSAVVLEISQNQRANIYSILCCLGKTRPQLPESHSWLTWDRLLLVVLTSFAGSGFQELRGLSAEDHVTLCIVKGYPDLKVGEVWAEMCRELSLEGVRPISPDREAMSTICRMSEDTANSIAADQNSILEWEQREDVREEKLVYTEIKSHWKQQELTENSWRKYVSKTSNYEILKQEKAKTEKQKETTRPKPKQDQAAGRPAQSFMGRVVAVESTGVQGPAGVKLTLARAPVKTEAAA</sequence>
<reference evidence="3" key="1">
    <citation type="submission" date="2021-05" db="EMBL/GenBank/DDBJ databases">
        <authorList>
            <person name="Tigano A."/>
        </authorList>
    </citation>
    <scope>NUCLEOTIDE SEQUENCE</scope>
</reference>
<feature type="region of interest" description="Disordered" evidence="1">
    <location>
        <begin position="784"/>
        <end position="815"/>
    </location>
</feature>
<dbReference type="GO" id="GO:0097730">
    <property type="term" value="C:non-motile cilium"/>
    <property type="evidence" value="ECO:0007669"/>
    <property type="project" value="TreeGrafter"/>
</dbReference>
<comment type="caution">
    <text evidence="3">The sequence shown here is derived from an EMBL/GenBank/DDBJ whole genome shotgun (WGS) entry which is preliminary data.</text>
</comment>
<feature type="domain" description="Cilia- and flagella-associated protein 69 ARM repeats" evidence="2">
    <location>
        <begin position="661"/>
        <end position="696"/>
    </location>
</feature>
<dbReference type="PANTHER" id="PTHR14716:SF0">
    <property type="entry name" value="CILIA- AND FLAGELLA-ASSOCIATED PROTEIN 69"/>
    <property type="match status" value="1"/>
</dbReference>